<proteinExistence type="predicted"/>
<reference evidence="2" key="1">
    <citation type="submission" date="2019-12" db="EMBL/GenBank/DDBJ databases">
        <authorList>
            <person name="Scholes J."/>
        </authorList>
    </citation>
    <scope>NUCLEOTIDE SEQUENCE</scope>
</reference>
<evidence type="ECO:0000256" key="1">
    <source>
        <dbReference type="SAM" id="MobiDB-lite"/>
    </source>
</evidence>
<evidence type="ECO:0000313" key="2">
    <source>
        <dbReference type="EMBL" id="CAA0841477.1"/>
    </source>
</evidence>
<dbReference type="EMBL" id="CACSLK010034108">
    <property type="protein sequence ID" value="CAA0841477.1"/>
    <property type="molecule type" value="Genomic_DNA"/>
</dbReference>
<accession>A0A9N7RRC9</accession>
<feature type="region of interest" description="Disordered" evidence="1">
    <location>
        <begin position="82"/>
        <end position="108"/>
    </location>
</feature>
<protein>
    <submittedName>
        <fullName evidence="2">Uncharacterized protein</fullName>
    </submittedName>
</protein>
<feature type="non-terminal residue" evidence="2">
    <location>
        <position position="1"/>
    </location>
</feature>
<feature type="compositionally biased region" description="Basic residues" evidence="1">
    <location>
        <begin position="87"/>
        <end position="108"/>
    </location>
</feature>
<keyword evidence="3" id="KW-1185">Reference proteome</keyword>
<gene>
    <name evidence="2" type="ORF">SHERM_07488</name>
</gene>
<comment type="caution">
    <text evidence="2">The sequence shown here is derived from an EMBL/GenBank/DDBJ whole genome shotgun (WGS) entry which is preliminary data.</text>
</comment>
<sequence>HRAPRPRCTRAPLRAPYPRCQLPARAPPRVPHPILLRLGHLPRHPTRAPSRTPFLRRSPRARCVARPRIRCIRALSRASRHCQPSRARPRHHPWPARLPRAHPHPTPRVRLSRVQRASRLRRLTPAHHCQLPWPVRP</sequence>
<dbReference type="Proteomes" id="UP001153555">
    <property type="component" value="Unassembled WGS sequence"/>
</dbReference>
<feature type="non-terminal residue" evidence="2">
    <location>
        <position position="137"/>
    </location>
</feature>
<name>A0A9N7RRC9_STRHE</name>
<evidence type="ECO:0000313" key="3">
    <source>
        <dbReference type="Proteomes" id="UP001153555"/>
    </source>
</evidence>
<dbReference type="AlphaFoldDB" id="A0A9N7RRC9"/>
<organism evidence="2 3">
    <name type="scientific">Striga hermonthica</name>
    <name type="common">Purple witchweed</name>
    <name type="synonym">Buchnera hermonthica</name>
    <dbReference type="NCBI Taxonomy" id="68872"/>
    <lineage>
        <taxon>Eukaryota</taxon>
        <taxon>Viridiplantae</taxon>
        <taxon>Streptophyta</taxon>
        <taxon>Embryophyta</taxon>
        <taxon>Tracheophyta</taxon>
        <taxon>Spermatophyta</taxon>
        <taxon>Magnoliopsida</taxon>
        <taxon>eudicotyledons</taxon>
        <taxon>Gunneridae</taxon>
        <taxon>Pentapetalae</taxon>
        <taxon>asterids</taxon>
        <taxon>lamiids</taxon>
        <taxon>Lamiales</taxon>
        <taxon>Orobanchaceae</taxon>
        <taxon>Buchnereae</taxon>
        <taxon>Striga</taxon>
    </lineage>
</organism>